<dbReference type="EMBL" id="CP095046">
    <property type="protein sequence ID" value="UOQ71825.1"/>
    <property type="molecule type" value="Genomic_DNA"/>
</dbReference>
<evidence type="ECO:0008006" key="4">
    <source>
        <dbReference type="Google" id="ProtNLM"/>
    </source>
</evidence>
<evidence type="ECO:0000313" key="3">
    <source>
        <dbReference type="Proteomes" id="UP000831796"/>
    </source>
</evidence>
<dbReference type="AlphaFoldDB" id="A0A8T9Q444"/>
<dbReference type="Proteomes" id="UP000831796">
    <property type="component" value="Chromosome"/>
</dbReference>
<sequence>MKYVSLFFLLLLAFSGHAQQALPPLSIAQRFVAREGWPELPAYICCEVQQQAKRQTLGQQIPAHLRRTCEVVQQTDSTAVVAVELRDSTGATTFTCTL</sequence>
<name>A0A8T9Q444_9BACT</name>
<keyword evidence="1" id="KW-0732">Signal</keyword>
<proteinExistence type="predicted"/>
<gene>
    <name evidence="2" type="ORF">MUN79_25020</name>
</gene>
<evidence type="ECO:0000313" key="2">
    <source>
        <dbReference type="EMBL" id="UOQ71825.1"/>
    </source>
</evidence>
<protein>
    <recommendedName>
        <fullName evidence="4">DUF4258 domain-containing protein</fullName>
    </recommendedName>
</protein>
<dbReference type="RefSeq" id="WP_244675227.1">
    <property type="nucleotide sequence ID" value="NZ_CP095046.1"/>
</dbReference>
<feature type="signal peptide" evidence="1">
    <location>
        <begin position="1"/>
        <end position="18"/>
    </location>
</feature>
<accession>A0A8T9Q444</accession>
<organism evidence="2 3">
    <name type="scientific">Hymenobacter cellulosilyticus</name>
    <dbReference type="NCBI Taxonomy" id="2932248"/>
    <lineage>
        <taxon>Bacteria</taxon>
        <taxon>Pseudomonadati</taxon>
        <taxon>Bacteroidota</taxon>
        <taxon>Cytophagia</taxon>
        <taxon>Cytophagales</taxon>
        <taxon>Hymenobacteraceae</taxon>
        <taxon>Hymenobacter</taxon>
    </lineage>
</organism>
<evidence type="ECO:0000256" key="1">
    <source>
        <dbReference type="SAM" id="SignalP"/>
    </source>
</evidence>
<reference evidence="2" key="1">
    <citation type="submission" date="2022-04" db="EMBL/GenBank/DDBJ databases">
        <title>Hymenobacter sp. isolated from the air.</title>
        <authorList>
            <person name="Won M."/>
            <person name="Lee C.-M."/>
            <person name="Woen H.-Y."/>
            <person name="Kwon S.-W."/>
        </authorList>
    </citation>
    <scope>NUCLEOTIDE SEQUENCE</scope>
    <source>
        <strain evidence="2">5116S-3</strain>
    </source>
</reference>
<feature type="chain" id="PRO_5035830163" description="DUF4258 domain-containing protein" evidence="1">
    <location>
        <begin position="19"/>
        <end position="98"/>
    </location>
</feature>
<dbReference type="KEGG" id="hcu:MUN79_25020"/>
<keyword evidence="3" id="KW-1185">Reference proteome</keyword>